<protein>
    <submittedName>
        <fullName evidence="10">Adenosylmethionine decarboxylase</fullName>
        <ecNumber evidence="10">4.1.1.50</ecNumber>
    </submittedName>
</protein>
<dbReference type="GO" id="GO:0004014">
    <property type="term" value="F:adenosylmethionine decarboxylase activity"/>
    <property type="evidence" value="ECO:0007669"/>
    <property type="project" value="UniProtKB-EC"/>
</dbReference>
<keyword evidence="11" id="KW-1185">Reference proteome</keyword>
<evidence type="ECO:0000256" key="2">
    <source>
        <dbReference type="ARBA" id="ARBA00022793"/>
    </source>
</evidence>
<evidence type="ECO:0000256" key="1">
    <source>
        <dbReference type="ARBA" id="ARBA00001928"/>
    </source>
</evidence>
<keyword evidence="6" id="KW-0865">Zymogen</keyword>
<dbReference type="Gene3D" id="3.60.90.10">
    <property type="entry name" value="S-adenosylmethionine decarboxylase"/>
    <property type="match status" value="1"/>
</dbReference>
<dbReference type="PANTHER" id="PTHR33866">
    <property type="entry name" value="S-ADENOSYLMETHIONINE DECARBOXYLASE PROENZYME"/>
    <property type="match status" value="1"/>
</dbReference>
<keyword evidence="8" id="KW-0704">Schiff base</keyword>
<dbReference type="Proteomes" id="UP000620139">
    <property type="component" value="Unassembled WGS sequence"/>
</dbReference>
<keyword evidence="9" id="KW-0670">Pyruvate</keyword>
<evidence type="ECO:0000256" key="8">
    <source>
        <dbReference type="ARBA" id="ARBA00023270"/>
    </source>
</evidence>
<dbReference type="PANTHER" id="PTHR33866:SF2">
    <property type="entry name" value="S-ADENOSYLMETHIONINE DECARBOXYLASE PROENZYME"/>
    <property type="match status" value="1"/>
</dbReference>
<dbReference type="InterPro" id="IPR003826">
    <property type="entry name" value="AdoMetDC_fam_prok"/>
</dbReference>
<keyword evidence="2" id="KW-0210">Decarboxylase</keyword>
<dbReference type="Pfam" id="PF02675">
    <property type="entry name" value="AdoMet_dc"/>
    <property type="match status" value="1"/>
</dbReference>
<dbReference type="EC" id="4.1.1.50" evidence="10"/>
<evidence type="ECO:0000256" key="6">
    <source>
        <dbReference type="ARBA" id="ARBA00023145"/>
    </source>
</evidence>
<evidence type="ECO:0000313" key="11">
    <source>
        <dbReference type="Proteomes" id="UP000620139"/>
    </source>
</evidence>
<dbReference type="InterPro" id="IPR017716">
    <property type="entry name" value="S-AdoMet_deCOase_pro-enz"/>
</dbReference>
<comment type="caution">
    <text evidence="10">The sequence shown here is derived from an EMBL/GenBank/DDBJ whole genome shotgun (WGS) entry which is preliminary data.</text>
</comment>
<evidence type="ECO:0000256" key="3">
    <source>
        <dbReference type="ARBA" id="ARBA00022813"/>
    </source>
</evidence>
<comment type="cofactor">
    <cofactor evidence="1">
        <name>pyruvate</name>
        <dbReference type="ChEBI" id="CHEBI:15361"/>
    </cofactor>
</comment>
<keyword evidence="4" id="KW-0745">Spermidine biosynthesis</keyword>
<dbReference type="NCBIfam" id="TIGR03330">
    <property type="entry name" value="SAM_DCase_Bsu"/>
    <property type="match status" value="1"/>
</dbReference>
<evidence type="ECO:0000313" key="10">
    <source>
        <dbReference type="EMBL" id="MBH9554196.1"/>
    </source>
</evidence>
<evidence type="ECO:0000256" key="4">
    <source>
        <dbReference type="ARBA" id="ARBA00023066"/>
    </source>
</evidence>
<evidence type="ECO:0000256" key="5">
    <source>
        <dbReference type="ARBA" id="ARBA00023115"/>
    </source>
</evidence>
<sequence length="121" mass="12884">MQGLHLCADLIGCSQGPWLTDGAVLRDLCRRCVSEAGLQAVSECFHAFEPAGSGVTGVVLLAESHLAVHTWPEQQAVTVDVYVCNFSADNRAKAHAVLEQLQAVFAPQVARVQAVERGTIA</sequence>
<dbReference type="InterPro" id="IPR016067">
    <property type="entry name" value="S-AdoMet_deCO2ase_core"/>
</dbReference>
<reference evidence="10" key="1">
    <citation type="submission" date="2020-12" db="EMBL/GenBank/DDBJ databases">
        <title>The genome sequence of Inhella sp. 4Y17.</title>
        <authorList>
            <person name="Liu Y."/>
        </authorList>
    </citation>
    <scope>NUCLEOTIDE SEQUENCE</scope>
    <source>
        <strain evidence="10">4Y10</strain>
    </source>
</reference>
<keyword evidence="5" id="KW-0620">Polyamine biosynthesis</keyword>
<evidence type="ECO:0000256" key="9">
    <source>
        <dbReference type="ARBA" id="ARBA00023317"/>
    </source>
</evidence>
<dbReference type="SUPFAM" id="SSF56276">
    <property type="entry name" value="S-adenosylmethionine decarboxylase"/>
    <property type="match status" value="1"/>
</dbReference>
<organism evidence="10 11">
    <name type="scientific">Inhella gelatinilytica</name>
    <dbReference type="NCBI Taxonomy" id="2795030"/>
    <lineage>
        <taxon>Bacteria</taxon>
        <taxon>Pseudomonadati</taxon>
        <taxon>Pseudomonadota</taxon>
        <taxon>Betaproteobacteria</taxon>
        <taxon>Burkholderiales</taxon>
        <taxon>Sphaerotilaceae</taxon>
        <taxon>Inhella</taxon>
    </lineage>
</organism>
<name>A0A931NG39_9BURK</name>
<dbReference type="EMBL" id="JAEDAL010000010">
    <property type="protein sequence ID" value="MBH9554196.1"/>
    <property type="molecule type" value="Genomic_DNA"/>
</dbReference>
<dbReference type="AlphaFoldDB" id="A0A931NG39"/>
<proteinExistence type="predicted"/>
<dbReference type="GO" id="GO:0005829">
    <property type="term" value="C:cytosol"/>
    <property type="evidence" value="ECO:0007669"/>
    <property type="project" value="TreeGrafter"/>
</dbReference>
<accession>A0A931NG39</accession>
<keyword evidence="7 10" id="KW-0456">Lyase</keyword>
<gene>
    <name evidence="10" type="primary">speD</name>
    <name evidence="10" type="ORF">I7X43_15230</name>
</gene>
<evidence type="ECO:0000256" key="7">
    <source>
        <dbReference type="ARBA" id="ARBA00023239"/>
    </source>
</evidence>
<dbReference type="GO" id="GO:0008295">
    <property type="term" value="P:spermidine biosynthetic process"/>
    <property type="evidence" value="ECO:0007669"/>
    <property type="project" value="UniProtKB-KW"/>
</dbReference>
<keyword evidence="3" id="KW-0068">Autocatalytic cleavage</keyword>
<dbReference type="RefSeq" id="WP_198101811.1">
    <property type="nucleotide sequence ID" value="NZ_JAEDAL010000010.1"/>
</dbReference>